<dbReference type="PANTHER" id="PTHR30001">
    <property type="entry name" value="RIBONUCLEASE"/>
    <property type="match status" value="1"/>
</dbReference>
<dbReference type="Proteomes" id="UP000007519">
    <property type="component" value="Chromosome"/>
</dbReference>
<dbReference type="KEGG" id="sgn:SGRA_2564"/>
<dbReference type="EC" id="3.1.26.-" evidence="7"/>
<keyword evidence="2" id="KW-0479">Metal-binding</keyword>
<name>H6L6P6_SAPGL</name>
<proteinExistence type="predicted"/>
<dbReference type="RefSeq" id="WP_015692904.1">
    <property type="nucleotide sequence ID" value="NC_016940.1"/>
</dbReference>
<dbReference type="GO" id="GO:0006364">
    <property type="term" value="P:rRNA processing"/>
    <property type="evidence" value="ECO:0007669"/>
    <property type="project" value="TreeGrafter"/>
</dbReference>
<dbReference type="NCBIfam" id="TIGR00757">
    <property type="entry name" value="RNaseEG"/>
    <property type="match status" value="1"/>
</dbReference>
<feature type="domain" description="S1 motif" evidence="6">
    <location>
        <begin position="37"/>
        <end position="144"/>
    </location>
</feature>
<gene>
    <name evidence="7" type="primary">rng</name>
    <name evidence="7" type="ordered locus">SGRA_2564</name>
</gene>
<organism evidence="7 8">
    <name type="scientific">Saprospira grandis (strain Lewin)</name>
    <dbReference type="NCBI Taxonomy" id="984262"/>
    <lineage>
        <taxon>Bacteria</taxon>
        <taxon>Pseudomonadati</taxon>
        <taxon>Bacteroidota</taxon>
        <taxon>Saprospiria</taxon>
        <taxon>Saprospirales</taxon>
        <taxon>Saprospiraceae</taxon>
        <taxon>Saprospira</taxon>
    </lineage>
</organism>
<dbReference type="AlphaFoldDB" id="H6L6P6"/>
<dbReference type="STRING" id="984262.SGRA_2564"/>
<dbReference type="SUPFAM" id="SSF50249">
    <property type="entry name" value="Nucleic acid-binding proteins"/>
    <property type="match status" value="1"/>
</dbReference>
<keyword evidence="5" id="KW-0694">RNA-binding</keyword>
<evidence type="ECO:0000256" key="3">
    <source>
        <dbReference type="ARBA" id="ARBA00022801"/>
    </source>
</evidence>
<protein>
    <submittedName>
        <fullName evidence="7">Ribonuclease G</fullName>
        <ecNumber evidence="7">3.1.26.-</ecNumber>
    </submittedName>
</protein>
<evidence type="ECO:0000256" key="1">
    <source>
        <dbReference type="ARBA" id="ARBA00001946"/>
    </source>
</evidence>
<evidence type="ECO:0000313" key="8">
    <source>
        <dbReference type="Proteomes" id="UP000007519"/>
    </source>
</evidence>
<dbReference type="PANTHER" id="PTHR30001:SF0">
    <property type="entry name" value="RIBONUCLEASE G"/>
    <property type="match status" value="1"/>
</dbReference>
<keyword evidence="8" id="KW-1185">Reference proteome</keyword>
<dbReference type="GO" id="GO:0016787">
    <property type="term" value="F:hydrolase activity"/>
    <property type="evidence" value="ECO:0007669"/>
    <property type="project" value="UniProtKB-KW"/>
</dbReference>
<accession>H6L6P6</accession>
<evidence type="ECO:0000259" key="6">
    <source>
        <dbReference type="SMART" id="SM00316"/>
    </source>
</evidence>
<evidence type="ECO:0000256" key="2">
    <source>
        <dbReference type="ARBA" id="ARBA00022723"/>
    </source>
</evidence>
<dbReference type="Pfam" id="PF10150">
    <property type="entry name" value="RNase_E_G"/>
    <property type="match status" value="1"/>
</dbReference>
<dbReference type="HOGENOM" id="CLU_003468_5_3_10"/>
<dbReference type="EMBL" id="CP002831">
    <property type="protein sequence ID" value="AFC25292.1"/>
    <property type="molecule type" value="Genomic_DNA"/>
</dbReference>
<evidence type="ECO:0000256" key="4">
    <source>
        <dbReference type="ARBA" id="ARBA00022842"/>
    </source>
</evidence>
<sequence>MEKELIISSGGKDTRIALLEDKKLVELHYQKTVNSLAVGDIYLGRVSKLLPGLNAAFVNIGQKGKDAFLHYTDLGPKLRSLVKYTNGAISGGQESHLLDNFKMEADIPKMPKGKITNVLKKGQLIMVQVLKEPISTKGPRLCCEVTIASRYLVLNPFSETIAVSKKIQSDDERNRLKLLIESLRPKNFGFIVRTAAEGRKVADLHEDIQQLMAKWEEIYKQMHNAKGPVKCLSELNKTQTLIRDFWNDDYSRVIVDDEAIYEDVVEELNKVTDGKKDLAKLYNGQRPLFDQYGITRQIKASFGKTSTMSSGAYIVLEHTEAMHVVDVNSGHKMSSNDQEKNALRVNLEAAEEVARQLRLRDIGGIIIIDFIDMRQAPHRNELFQHMRNAMSNDKAKHTILPLSKFGLMQITRERVRPQVNIQTTETCPSCQGTGKVQPTLLITDDIKRDLDFVMKSQKPNKVTLLVHPFVQAYIKKGWLHNLQIKWWREYKKWINVRADNDLPITSYKLYNETNDEIRLS</sequence>
<dbReference type="eggNOG" id="COG1530">
    <property type="taxonomic scope" value="Bacteria"/>
</dbReference>
<dbReference type="OrthoDB" id="9804278at2"/>
<comment type="cofactor">
    <cofactor evidence="1">
        <name>Mg(2+)</name>
        <dbReference type="ChEBI" id="CHEBI:18420"/>
    </cofactor>
</comment>
<keyword evidence="3 7" id="KW-0378">Hydrolase</keyword>
<dbReference type="InterPro" id="IPR004659">
    <property type="entry name" value="RNase_E/G"/>
</dbReference>
<dbReference type="InterPro" id="IPR003029">
    <property type="entry name" value="S1_domain"/>
</dbReference>
<evidence type="ECO:0000256" key="5">
    <source>
        <dbReference type="ARBA" id="ARBA00022884"/>
    </source>
</evidence>
<dbReference type="Gene3D" id="3.40.1260.20">
    <property type="entry name" value="Ribonuclease E, catalytic domain"/>
    <property type="match status" value="1"/>
</dbReference>
<evidence type="ECO:0000313" key="7">
    <source>
        <dbReference type="EMBL" id="AFC25292.1"/>
    </source>
</evidence>
<dbReference type="InterPro" id="IPR019307">
    <property type="entry name" value="RNA-bd_AU-1/RNase_E/G"/>
</dbReference>
<dbReference type="GO" id="GO:0004540">
    <property type="term" value="F:RNA nuclease activity"/>
    <property type="evidence" value="ECO:0007669"/>
    <property type="project" value="InterPro"/>
</dbReference>
<reference evidence="7 8" key="1">
    <citation type="journal article" date="2012" name="Stand. Genomic Sci.">
        <title>Complete genome sequencing and analysis of Saprospira grandis str. Lewin, a predatory marine bacterium.</title>
        <authorList>
            <person name="Saw J.H."/>
            <person name="Yuryev A."/>
            <person name="Kanbe M."/>
            <person name="Hou S."/>
            <person name="Young A.G."/>
            <person name="Aizawa S."/>
            <person name="Alam M."/>
        </authorList>
    </citation>
    <scope>NUCLEOTIDE SEQUENCE [LARGE SCALE GENOMIC DNA]</scope>
    <source>
        <strain evidence="7 8">Lewin</strain>
    </source>
</reference>
<dbReference type="GO" id="GO:0046872">
    <property type="term" value="F:metal ion binding"/>
    <property type="evidence" value="ECO:0007669"/>
    <property type="project" value="UniProtKB-KW"/>
</dbReference>
<keyword evidence="4" id="KW-0460">Magnesium</keyword>
<dbReference type="GO" id="GO:0003723">
    <property type="term" value="F:RNA binding"/>
    <property type="evidence" value="ECO:0007669"/>
    <property type="project" value="UniProtKB-KW"/>
</dbReference>
<dbReference type="CDD" id="cd04453">
    <property type="entry name" value="S1_RNase_E"/>
    <property type="match status" value="1"/>
</dbReference>
<dbReference type="InterPro" id="IPR012340">
    <property type="entry name" value="NA-bd_OB-fold"/>
</dbReference>
<dbReference type="GO" id="GO:0005737">
    <property type="term" value="C:cytoplasm"/>
    <property type="evidence" value="ECO:0007669"/>
    <property type="project" value="TreeGrafter"/>
</dbReference>
<dbReference type="SMART" id="SM00316">
    <property type="entry name" value="S1"/>
    <property type="match status" value="1"/>
</dbReference>
<dbReference type="Gene3D" id="2.40.50.140">
    <property type="entry name" value="Nucleic acid-binding proteins"/>
    <property type="match status" value="1"/>
</dbReference>